<name>A0ABX0DAI2_9MICC</name>
<sequence length="152" mass="16410">MKKLVGLILVAVIVVFGAGVASIMAVWSAENKVTDDFVARVNRFAIPPSWTQLSEIVRGEQFLCMSTNPCPSMSRRWSTDIEFTPSDLLAIAFPAGITLKVDSTCQRQINVGGVTPVCTGTGNDGKYVYYLTAVSPGVGEKQELVLNVEPLQ</sequence>
<organism evidence="1 2">
    <name type="scientific">Arthrobacter silviterrae</name>
    <dbReference type="NCBI Taxonomy" id="2026658"/>
    <lineage>
        <taxon>Bacteria</taxon>
        <taxon>Bacillati</taxon>
        <taxon>Actinomycetota</taxon>
        <taxon>Actinomycetes</taxon>
        <taxon>Micrococcales</taxon>
        <taxon>Micrococcaceae</taxon>
        <taxon>Arthrobacter</taxon>
    </lineage>
</organism>
<dbReference type="EMBL" id="JAAKZI010000013">
    <property type="protein sequence ID" value="NGN83656.1"/>
    <property type="molecule type" value="Genomic_DNA"/>
</dbReference>
<proteinExistence type="predicted"/>
<dbReference type="Proteomes" id="UP000479226">
    <property type="component" value="Unassembled WGS sequence"/>
</dbReference>
<gene>
    <name evidence="1" type="ORF">G6N77_09330</name>
</gene>
<evidence type="ECO:0000313" key="1">
    <source>
        <dbReference type="EMBL" id="NGN83656.1"/>
    </source>
</evidence>
<protein>
    <recommendedName>
        <fullName evidence="3">DUF4333 domain-containing protein</fullName>
    </recommendedName>
</protein>
<reference evidence="1 2" key="1">
    <citation type="submission" date="2020-02" db="EMBL/GenBank/DDBJ databases">
        <title>Genome sequence of the type strain DSM 27180 of Arthrobacter silviterrae.</title>
        <authorList>
            <person name="Gao J."/>
            <person name="Sun J."/>
        </authorList>
    </citation>
    <scope>NUCLEOTIDE SEQUENCE [LARGE SCALE GENOMIC DNA]</scope>
    <source>
        <strain evidence="1 2">DSM 27180</strain>
    </source>
</reference>
<accession>A0ABX0DAI2</accession>
<dbReference type="RefSeq" id="WP_165181809.1">
    <property type="nucleotide sequence ID" value="NZ_JAAKZI010000013.1"/>
</dbReference>
<evidence type="ECO:0000313" key="2">
    <source>
        <dbReference type="Proteomes" id="UP000479226"/>
    </source>
</evidence>
<keyword evidence="2" id="KW-1185">Reference proteome</keyword>
<evidence type="ECO:0008006" key="3">
    <source>
        <dbReference type="Google" id="ProtNLM"/>
    </source>
</evidence>
<comment type="caution">
    <text evidence="1">The sequence shown here is derived from an EMBL/GenBank/DDBJ whole genome shotgun (WGS) entry which is preliminary data.</text>
</comment>